<keyword evidence="1" id="KW-0812">Transmembrane</keyword>
<evidence type="ECO:0000313" key="3">
    <source>
        <dbReference type="Proteomes" id="UP000220904"/>
    </source>
</evidence>
<sequence length="64" mass="7655">MVILCAHLFELNMFPWDDMFCFWGIKKHVFVLILICKVLWSVGLAVFIEKIKMKHIKKENKCQV</sequence>
<evidence type="ECO:0000313" key="2">
    <source>
        <dbReference type="EMBL" id="PDX85700.1"/>
    </source>
</evidence>
<comment type="caution">
    <text evidence="2">The sequence shown here is derived from an EMBL/GenBank/DDBJ whole genome shotgun (WGS) entry which is preliminary data.</text>
</comment>
<keyword evidence="1" id="KW-1133">Transmembrane helix</keyword>
<gene>
    <name evidence="2" type="ORF">CHR60_11675</name>
</gene>
<accession>A0A2A7B2Y7</accession>
<reference evidence="2 3" key="1">
    <citation type="journal article" date="2017" name="Front. Microbiol.">
        <title>New Insights into the Diversity of the Genus Faecalibacterium.</title>
        <authorList>
            <person name="Benevides L."/>
            <person name="Burman S."/>
            <person name="Martin R."/>
            <person name="Robert V."/>
            <person name="Thomas M."/>
            <person name="Miquel S."/>
            <person name="Chain F."/>
            <person name="Sokol H."/>
            <person name="Bermudez-Humaran L.G."/>
            <person name="Morrison M."/>
            <person name="Langella P."/>
            <person name="Azevedo V.A."/>
            <person name="Chatel J.M."/>
            <person name="Soares S."/>
        </authorList>
    </citation>
    <scope>NUCLEOTIDE SEQUENCE [LARGE SCALE GENOMIC DNA]</scope>
    <source>
        <strain evidence="2 3">AHMP21</strain>
    </source>
</reference>
<dbReference type="Proteomes" id="UP000220904">
    <property type="component" value="Unassembled WGS sequence"/>
</dbReference>
<dbReference type="AlphaFoldDB" id="A0A2A7B2Y7"/>
<protein>
    <submittedName>
        <fullName evidence="2">Uncharacterized protein</fullName>
    </submittedName>
</protein>
<organism evidence="2 3">
    <name type="scientific">Faecalibacterium prausnitzii</name>
    <dbReference type="NCBI Taxonomy" id="853"/>
    <lineage>
        <taxon>Bacteria</taxon>
        <taxon>Bacillati</taxon>
        <taxon>Bacillota</taxon>
        <taxon>Clostridia</taxon>
        <taxon>Eubacteriales</taxon>
        <taxon>Oscillospiraceae</taxon>
        <taxon>Faecalibacterium</taxon>
    </lineage>
</organism>
<feature type="transmembrane region" description="Helical" evidence="1">
    <location>
        <begin position="29"/>
        <end position="48"/>
    </location>
</feature>
<proteinExistence type="predicted"/>
<name>A0A2A7B2Y7_9FIRM</name>
<evidence type="ECO:0000256" key="1">
    <source>
        <dbReference type="SAM" id="Phobius"/>
    </source>
</evidence>
<keyword evidence="1" id="KW-0472">Membrane</keyword>
<dbReference type="EMBL" id="NOUV01000019">
    <property type="protein sequence ID" value="PDX85700.1"/>
    <property type="molecule type" value="Genomic_DNA"/>
</dbReference>